<keyword evidence="1" id="KW-1133">Transmembrane helix</keyword>
<dbReference type="AlphaFoldDB" id="A0A1J1GQ81"/>
<dbReference type="OMA" id="YRAPFMS"/>
<sequence>MENSKIIYLFYFLIVNNLLTSFLSLGNDIPTDIPSYVKNFLYDFNTYSLSKHLEFINFKYNLTRVILNEYDISSNSKKKMLLNSKNKLRDIINNILKEKNFYLSDNQLKDIIIFISNELRRSKIKRSQEQEIEDIECEKSKAYFYFYRDDKLEQILNNMKHFWSTSELINDKDPMWKNEKWNLWDYNFKSKVYNLKKKDSMFFLLLIQNNTPGKVCHSIYKYLETSWLESYRAPFMSDFYYFVYESLEELKEKKDTN</sequence>
<accession>A0A1J1GQ81</accession>
<evidence type="ECO:0000256" key="1">
    <source>
        <dbReference type="SAM" id="Phobius"/>
    </source>
</evidence>
<protein>
    <recommendedName>
        <fullName evidence="4">Plasmodium RESA N-terminal domain-containing protein</fullName>
    </recommendedName>
</protein>
<evidence type="ECO:0008006" key="4">
    <source>
        <dbReference type="Google" id="ProtNLM"/>
    </source>
</evidence>
<dbReference type="GeneID" id="39730382"/>
<evidence type="ECO:0000313" key="2">
    <source>
        <dbReference type="EMBL" id="CRG94460.1"/>
    </source>
</evidence>
<keyword evidence="3" id="KW-1185">Reference proteome</keyword>
<dbReference type="VEuPathDB" id="PlasmoDB:PGAL8A_00185500"/>
<evidence type="ECO:0000313" key="3">
    <source>
        <dbReference type="Proteomes" id="UP000220797"/>
    </source>
</evidence>
<comment type="caution">
    <text evidence="2">The sequence shown here is derived from an EMBL/GenBank/DDBJ whole genome shotgun (WGS) entry which is preliminary data.</text>
</comment>
<proteinExistence type="predicted"/>
<dbReference type="Proteomes" id="UP000220797">
    <property type="component" value="Unassembled WGS sequence"/>
</dbReference>
<dbReference type="RefSeq" id="XP_028527281.1">
    <property type="nucleotide sequence ID" value="XM_028670539.1"/>
</dbReference>
<gene>
    <name evidence="2" type="ORF">PGAL8A_00185500</name>
</gene>
<organism evidence="2 3">
    <name type="scientific">Plasmodium gallinaceum</name>
    <dbReference type="NCBI Taxonomy" id="5849"/>
    <lineage>
        <taxon>Eukaryota</taxon>
        <taxon>Sar</taxon>
        <taxon>Alveolata</taxon>
        <taxon>Apicomplexa</taxon>
        <taxon>Aconoidasida</taxon>
        <taxon>Haemosporida</taxon>
        <taxon>Plasmodiidae</taxon>
        <taxon>Plasmodium</taxon>
        <taxon>Plasmodium (Haemamoeba)</taxon>
    </lineage>
</organism>
<name>A0A1J1GQ81_PLAGA</name>
<dbReference type="OrthoDB" id="10506423at2759"/>
<keyword evidence="1" id="KW-0472">Membrane</keyword>
<reference evidence="2" key="1">
    <citation type="submission" date="2015-04" db="EMBL/GenBank/DDBJ databases">
        <authorList>
            <consortium name="Pathogen Informatics"/>
        </authorList>
    </citation>
    <scope>NUCLEOTIDE SEQUENCE [LARGE SCALE GENOMIC DNA]</scope>
    <source>
        <strain evidence="2">8A</strain>
    </source>
</reference>
<feature type="transmembrane region" description="Helical" evidence="1">
    <location>
        <begin position="6"/>
        <end position="25"/>
    </location>
</feature>
<keyword evidence="1" id="KW-0812">Transmembrane</keyword>
<dbReference type="EMBL" id="CVMV01000024">
    <property type="protein sequence ID" value="CRG94460.1"/>
    <property type="molecule type" value="Genomic_DNA"/>
</dbReference>